<dbReference type="Pfam" id="PF20943">
    <property type="entry name" value="DUF4785_3rd"/>
    <property type="match status" value="1"/>
</dbReference>
<comment type="caution">
    <text evidence="2">The sequence shown here is derived from an EMBL/GenBank/DDBJ whole genome shotgun (WGS) entry which is preliminary data.</text>
</comment>
<dbReference type="EMBL" id="BAABBN010000004">
    <property type="protein sequence ID" value="GAA3919073.1"/>
    <property type="molecule type" value="Genomic_DNA"/>
</dbReference>
<proteinExistence type="predicted"/>
<sequence length="357" mass="40521">MKSRYWLLPVVALFLAWLGYDQKDQTITASKNIKPIESANPVVTDTHFGFSDHNEPTLKSAVKLQAKTPQHPIERLRFQAQKTQLQQALIEDFDNYKRYPPENRRFVSEAQDPLTQRYSIDERTTLNEEQSLGLTLWSNKKYYLQDDEVSIHAFIQDVDGNKLASDFSTEVIFNHKNIGQIALVDNEGDRHYTALIDLANSSLDISEPGIYKVLIHSKEHSITDAITFTVSKPDIQLTGSFRDKLTSDGNLVIEAEVDVEQSSRFYIQGSLYSSTNIAVGTTQVSQSFDKGRHWVELNFSGLMIQDAKENGPFVLKKLSLAKASMPMQRAPLEKPEYMTDAYTLDEFAVENQTSKTL</sequence>
<feature type="domain" description="DUF4785" evidence="1">
    <location>
        <begin position="246"/>
        <end position="321"/>
    </location>
</feature>
<dbReference type="InterPro" id="IPR048295">
    <property type="entry name" value="DUF4785_C"/>
</dbReference>
<reference evidence="3" key="1">
    <citation type="journal article" date="2019" name="Int. J. Syst. Evol. Microbiol.">
        <title>The Global Catalogue of Microorganisms (GCM) 10K type strain sequencing project: providing services to taxonomists for standard genome sequencing and annotation.</title>
        <authorList>
            <consortium name="The Broad Institute Genomics Platform"/>
            <consortium name="The Broad Institute Genome Sequencing Center for Infectious Disease"/>
            <person name="Wu L."/>
            <person name="Ma J."/>
        </authorList>
    </citation>
    <scope>NUCLEOTIDE SEQUENCE [LARGE SCALE GENOMIC DNA]</scope>
    <source>
        <strain evidence="3">JCM 17551</strain>
    </source>
</reference>
<evidence type="ECO:0000313" key="2">
    <source>
        <dbReference type="EMBL" id="GAA3919073.1"/>
    </source>
</evidence>
<name>A0ABP7MED4_9GAMM</name>
<dbReference type="Gene3D" id="2.60.40.3870">
    <property type="entry name" value="Uncharacterised protein PF16024, DUF4785"/>
    <property type="match status" value="1"/>
</dbReference>
<evidence type="ECO:0000313" key="3">
    <source>
        <dbReference type="Proteomes" id="UP001501565"/>
    </source>
</evidence>
<protein>
    <recommendedName>
        <fullName evidence="1">DUF4785 domain-containing protein</fullName>
    </recommendedName>
</protein>
<gene>
    <name evidence="2" type="ORF">GCM10022277_13020</name>
</gene>
<accession>A0ABP7MED4</accession>
<dbReference type="Proteomes" id="UP001501565">
    <property type="component" value="Unassembled WGS sequence"/>
</dbReference>
<dbReference type="RefSeq" id="WP_344796688.1">
    <property type="nucleotide sequence ID" value="NZ_BAABBN010000004.1"/>
</dbReference>
<organism evidence="2 3">
    <name type="scientific">Litoribacillus peritrichatus</name>
    <dbReference type="NCBI Taxonomy" id="718191"/>
    <lineage>
        <taxon>Bacteria</taxon>
        <taxon>Pseudomonadati</taxon>
        <taxon>Pseudomonadota</taxon>
        <taxon>Gammaproteobacteria</taxon>
        <taxon>Oceanospirillales</taxon>
        <taxon>Oceanospirillaceae</taxon>
        <taxon>Litoribacillus</taxon>
    </lineage>
</organism>
<keyword evidence="3" id="KW-1185">Reference proteome</keyword>
<evidence type="ECO:0000259" key="1">
    <source>
        <dbReference type="Pfam" id="PF20943"/>
    </source>
</evidence>